<comment type="caution">
    <text evidence="3">The sequence shown here is derived from an EMBL/GenBank/DDBJ whole genome shotgun (WGS) entry which is preliminary data.</text>
</comment>
<dbReference type="InParanoid" id="A0A2S8SUY8"/>
<dbReference type="NCBIfam" id="TIGR01076">
    <property type="entry name" value="sortase_fam"/>
    <property type="match status" value="1"/>
</dbReference>
<organism evidence="3 4">
    <name type="scientific">Abditibacterium utsteinense</name>
    <dbReference type="NCBI Taxonomy" id="1960156"/>
    <lineage>
        <taxon>Bacteria</taxon>
        <taxon>Pseudomonadati</taxon>
        <taxon>Abditibacteriota</taxon>
        <taxon>Abditibacteriia</taxon>
        <taxon>Abditibacteriales</taxon>
        <taxon>Abditibacteriaceae</taxon>
        <taxon>Abditibacterium</taxon>
    </lineage>
</organism>
<dbReference type="FunCoup" id="A0A2S8SUY8">
    <property type="interactions" value="18"/>
</dbReference>
<protein>
    <submittedName>
        <fullName evidence="3">LPXTG-site transpeptidase (Sortase) family protein</fullName>
    </submittedName>
</protein>
<gene>
    <name evidence="3" type="ORF">B1R32_10495</name>
</gene>
<accession>A0A2S8SUY8</accession>
<dbReference type="CDD" id="cd06166">
    <property type="entry name" value="Sortase_D_2"/>
    <property type="match status" value="1"/>
</dbReference>
<dbReference type="InterPro" id="IPR005754">
    <property type="entry name" value="Sortase"/>
</dbReference>
<dbReference type="Proteomes" id="UP000237684">
    <property type="component" value="Unassembled WGS sequence"/>
</dbReference>
<feature type="region of interest" description="Disordered" evidence="2">
    <location>
        <begin position="61"/>
        <end position="89"/>
    </location>
</feature>
<dbReference type="InterPro" id="IPR042000">
    <property type="entry name" value="Sortase_D_2"/>
</dbReference>
<reference evidence="3 4" key="1">
    <citation type="journal article" date="2018" name="Syst. Appl. Microbiol.">
        <title>Abditibacterium utsteinense sp. nov., the first cultivated member of candidate phylum FBP, isolated from ice-free Antarctic soil samples.</title>
        <authorList>
            <person name="Tahon G."/>
            <person name="Tytgat B."/>
            <person name="Lebbe L."/>
            <person name="Carlier A."/>
            <person name="Willems A."/>
        </authorList>
    </citation>
    <scope>NUCLEOTIDE SEQUENCE [LARGE SCALE GENOMIC DNA]</scope>
    <source>
        <strain evidence="3 4">LMG 29911</strain>
    </source>
</reference>
<sequence>MRFAFRSFLNIIIFAGLVLALWPLGQTAFGLWNQRQLAAQFQQVQSKNQKAVPIHSRKAPKVTKVAGKARPNDASSSADSPVLVAQQTSARKKPARWPLTKLSIADIGLETFIVQGMDAAALRRGPGHDVNSSLAGAGNCVVAGHRNVYGSFFYRLDELLPGAPITLENSDGKFTYVVDSIFTTPDTNLTVLNQPASGTAPLLTLITCTLPHTNNRIILQARLSNE</sequence>
<keyword evidence="1" id="KW-0378">Hydrolase</keyword>
<evidence type="ECO:0000256" key="2">
    <source>
        <dbReference type="SAM" id="MobiDB-lite"/>
    </source>
</evidence>
<dbReference type="RefSeq" id="WP_105482982.1">
    <property type="nucleotide sequence ID" value="NZ_NIGF01000004.1"/>
</dbReference>
<dbReference type="Pfam" id="PF04203">
    <property type="entry name" value="Sortase"/>
    <property type="match status" value="1"/>
</dbReference>
<dbReference type="OrthoDB" id="154054at2"/>
<evidence type="ECO:0000313" key="4">
    <source>
        <dbReference type="Proteomes" id="UP000237684"/>
    </source>
</evidence>
<keyword evidence="4" id="KW-1185">Reference proteome</keyword>
<name>A0A2S8SUY8_9BACT</name>
<dbReference type="AlphaFoldDB" id="A0A2S8SUY8"/>
<dbReference type="InterPro" id="IPR023365">
    <property type="entry name" value="Sortase_dom-sf"/>
</dbReference>
<evidence type="ECO:0000313" key="3">
    <source>
        <dbReference type="EMBL" id="PQV64602.1"/>
    </source>
</evidence>
<dbReference type="GO" id="GO:0016787">
    <property type="term" value="F:hydrolase activity"/>
    <property type="evidence" value="ECO:0007669"/>
    <property type="project" value="UniProtKB-KW"/>
</dbReference>
<proteinExistence type="predicted"/>
<dbReference type="Gene3D" id="2.40.260.10">
    <property type="entry name" value="Sortase"/>
    <property type="match status" value="1"/>
</dbReference>
<evidence type="ECO:0000256" key="1">
    <source>
        <dbReference type="ARBA" id="ARBA00022801"/>
    </source>
</evidence>
<feature type="compositionally biased region" description="Polar residues" evidence="2">
    <location>
        <begin position="73"/>
        <end position="89"/>
    </location>
</feature>
<dbReference type="SUPFAM" id="SSF63817">
    <property type="entry name" value="Sortase"/>
    <property type="match status" value="1"/>
</dbReference>
<dbReference type="EMBL" id="NIGF01000004">
    <property type="protein sequence ID" value="PQV64602.1"/>
    <property type="molecule type" value="Genomic_DNA"/>
</dbReference>